<organism evidence="2 3">
    <name type="scientific">Aureibaculum algae</name>
    <dbReference type="NCBI Taxonomy" id="2584122"/>
    <lineage>
        <taxon>Bacteria</taxon>
        <taxon>Pseudomonadati</taxon>
        <taxon>Bacteroidota</taxon>
        <taxon>Flavobacteriia</taxon>
        <taxon>Flavobacteriales</taxon>
        <taxon>Flavobacteriaceae</taxon>
        <taxon>Aureibaculum</taxon>
    </lineage>
</organism>
<dbReference type="OrthoDB" id="1451690at2"/>
<name>A0A5B7TXI9_9FLAO</name>
<keyword evidence="1" id="KW-0472">Membrane</keyword>
<protein>
    <submittedName>
        <fullName evidence="2">Uncharacterized protein</fullName>
    </submittedName>
</protein>
<sequence>MDKKKENKGSLISSIGGLFTIIGMTLLTLKSSAIFYLSFTILGVVLAAYGVFVMLKAGQIGGNNKK</sequence>
<dbReference type="RefSeq" id="WP_138950407.1">
    <property type="nucleotide sequence ID" value="NZ_CP040749.1"/>
</dbReference>
<accession>A0A5B7TXI9</accession>
<feature type="transmembrane region" description="Helical" evidence="1">
    <location>
        <begin position="33"/>
        <end position="55"/>
    </location>
</feature>
<dbReference type="KEGG" id="fbe:FF125_14320"/>
<feature type="transmembrane region" description="Helical" evidence="1">
    <location>
        <begin position="9"/>
        <end position="27"/>
    </location>
</feature>
<keyword evidence="1" id="KW-0812">Transmembrane</keyword>
<dbReference type="EMBL" id="CP040749">
    <property type="protein sequence ID" value="QCX39557.1"/>
    <property type="molecule type" value="Genomic_DNA"/>
</dbReference>
<gene>
    <name evidence="2" type="ORF">FF125_14320</name>
</gene>
<reference evidence="2 3" key="1">
    <citation type="submission" date="2019-05" db="EMBL/GenBank/DDBJ databases">
        <title>Algicella ahnfeltiae gen. nov., sp. nov., a novel marine bacterium of the family Flavobacteriaceae isolated from a red alga.</title>
        <authorList>
            <person name="Nedashkovskaya O.I."/>
            <person name="Kukhlevskiy A.D."/>
            <person name="Kim S.-G."/>
            <person name="Zhukova N.V."/>
            <person name="Mikhailov V.V."/>
        </authorList>
    </citation>
    <scope>NUCLEOTIDE SEQUENCE [LARGE SCALE GENOMIC DNA]</scope>
    <source>
        <strain evidence="2 3">10Alg115</strain>
    </source>
</reference>
<dbReference type="AlphaFoldDB" id="A0A5B7TXI9"/>
<evidence type="ECO:0000313" key="3">
    <source>
        <dbReference type="Proteomes" id="UP000306229"/>
    </source>
</evidence>
<keyword evidence="1" id="KW-1133">Transmembrane helix</keyword>
<evidence type="ECO:0000256" key="1">
    <source>
        <dbReference type="SAM" id="Phobius"/>
    </source>
</evidence>
<evidence type="ECO:0000313" key="2">
    <source>
        <dbReference type="EMBL" id="QCX39557.1"/>
    </source>
</evidence>
<proteinExistence type="predicted"/>
<dbReference type="Proteomes" id="UP000306229">
    <property type="component" value="Chromosome"/>
</dbReference>
<keyword evidence="3" id="KW-1185">Reference proteome</keyword>